<dbReference type="AlphaFoldDB" id="A0A1H9EN14"/>
<reference evidence="7" key="1">
    <citation type="submission" date="2016-10" db="EMBL/GenBank/DDBJ databases">
        <authorList>
            <person name="Varghese N."/>
            <person name="Submissions S."/>
        </authorList>
    </citation>
    <scope>NUCLEOTIDE SEQUENCE [LARGE SCALE GENOMIC DNA]</scope>
    <source>
        <strain evidence="7">CGMCC 4.578</strain>
    </source>
</reference>
<dbReference type="SMART" id="SM00418">
    <property type="entry name" value="HTH_ARSR"/>
    <property type="match status" value="1"/>
</dbReference>
<dbReference type="PROSITE" id="PS50987">
    <property type="entry name" value="HTH_ARSR_2"/>
    <property type="match status" value="1"/>
</dbReference>
<evidence type="ECO:0000256" key="1">
    <source>
        <dbReference type="ARBA" id="ARBA00023015"/>
    </source>
</evidence>
<evidence type="ECO:0000256" key="4">
    <source>
        <dbReference type="SAM" id="MobiDB-lite"/>
    </source>
</evidence>
<dbReference type="PANTHER" id="PTHR33154:SF18">
    <property type="entry name" value="ARSENICAL RESISTANCE OPERON REPRESSOR"/>
    <property type="match status" value="1"/>
</dbReference>
<gene>
    <name evidence="6" type="ORF">SAMN05216195_10226</name>
</gene>
<name>A0A1H9EN14_9PSEU</name>
<evidence type="ECO:0000256" key="3">
    <source>
        <dbReference type="ARBA" id="ARBA00023163"/>
    </source>
</evidence>
<dbReference type="EMBL" id="FOFT01000002">
    <property type="protein sequence ID" value="SEQ27015.1"/>
    <property type="molecule type" value="Genomic_DNA"/>
</dbReference>
<dbReference type="InterPro" id="IPR036390">
    <property type="entry name" value="WH_DNA-bd_sf"/>
</dbReference>
<dbReference type="Proteomes" id="UP000199028">
    <property type="component" value="Unassembled WGS sequence"/>
</dbReference>
<dbReference type="CDD" id="cd00090">
    <property type="entry name" value="HTH_ARSR"/>
    <property type="match status" value="1"/>
</dbReference>
<dbReference type="RefSeq" id="WP_211335318.1">
    <property type="nucleotide sequence ID" value="NZ_FOFT01000002.1"/>
</dbReference>
<dbReference type="SUPFAM" id="SSF46785">
    <property type="entry name" value="Winged helix' DNA-binding domain"/>
    <property type="match status" value="1"/>
</dbReference>
<accession>A0A1H9EN14</accession>
<dbReference type="InterPro" id="IPR036388">
    <property type="entry name" value="WH-like_DNA-bd_sf"/>
</dbReference>
<keyword evidence="7" id="KW-1185">Reference proteome</keyword>
<protein>
    <submittedName>
        <fullName evidence="6">ArsR family transcriptional regulator</fullName>
    </submittedName>
</protein>
<dbReference type="InterPro" id="IPR001845">
    <property type="entry name" value="HTH_ArsR_DNA-bd_dom"/>
</dbReference>
<dbReference type="InterPro" id="IPR011991">
    <property type="entry name" value="ArsR-like_HTH"/>
</dbReference>
<feature type="domain" description="HTH arsR-type" evidence="5">
    <location>
        <begin position="32"/>
        <end position="128"/>
    </location>
</feature>
<dbReference type="InterPro" id="IPR051081">
    <property type="entry name" value="HTH_MetalResp_TranReg"/>
</dbReference>
<dbReference type="PANTHER" id="PTHR33154">
    <property type="entry name" value="TRANSCRIPTIONAL REGULATOR, ARSR FAMILY"/>
    <property type="match status" value="1"/>
</dbReference>
<proteinExistence type="predicted"/>
<dbReference type="NCBIfam" id="NF033788">
    <property type="entry name" value="HTH_metalloreg"/>
    <property type="match status" value="1"/>
</dbReference>
<dbReference type="PRINTS" id="PR00778">
    <property type="entry name" value="HTHARSR"/>
</dbReference>
<dbReference type="GO" id="GO:0003700">
    <property type="term" value="F:DNA-binding transcription factor activity"/>
    <property type="evidence" value="ECO:0007669"/>
    <property type="project" value="InterPro"/>
</dbReference>
<evidence type="ECO:0000313" key="6">
    <source>
        <dbReference type="EMBL" id="SEQ27015.1"/>
    </source>
</evidence>
<organism evidence="6 7">
    <name type="scientific">Lentzea flaviverrucosa</name>
    <dbReference type="NCBI Taxonomy" id="200379"/>
    <lineage>
        <taxon>Bacteria</taxon>
        <taxon>Bacillati</taxon>
        <taxon>Actinomycetota</taxon>
        <taxon>Actinomycetes</taxon>
        <taxon>Pseudonocardiales</taxon>
        <taxon>Pseudonocardiaceae</taxon>
        <taxon>Lentzea</taxon>
    </lineage>
</organism>
<evidence type="ECO:0000256" key="2">
    <source>
        <dbReference type="ARBA" id="ARBA00023125"/>
    </source>
</evidence>
<dbReference type="GO" id="GO:0003677">
    <property type="term" value="F:DNA binding"/>
    <property type="evidence" value="ECO:0007669"/>
    <property type="project" value="UniProtKB-KW"/>
</dbReference>
<keyword evidence="2" id="KW-0238">DNA-binding</keyword>
<sequence>MATSGKAIGLDIVETRSADAPHCSVPLTTPRLSHDQAHDLSVVFKALAHPTRVQLMNLLVSSPFAACVYDIQVAMGMPQSTISHHLKQLVGAGLLQRKQRGSWAYYSVDREAMRRLGTVIDLGEAPPQPLSPQAQIDPPAEQAEDM</sequence>
<keyword evidence="3" id="KW-0804">Transcription</keyword>
<evidence type="ECO:0000259" key="5">
    <source>
        <dbReference type="PROSITE" id="PS50987"/>
    </source>
</evidence>
<keyword evidence="1" id="KW-0805">Transcription regulation</keyword>
<dbReference type="Pfam" id="PF01022">
    <property type="entry name" value="HTH_5"/>
    <property type="match status" value="1"/>
</dbReference>
<evidence type="ECO:0000313" key="7">
    <source>
        <dbReference type="Proteomes" id="UP000199028"/>
    </source>
</evidence>
<feature type="region of interest" description="Disordered" evidence="4">
    <location>
        <begin position="123"/>
        <end position="146"/>
    </location>
</feature>
<dbReference type="Gene3D" id="1.10.10.10">
    <property type="entry name" value="Winged helix-like DNA-binding domain superfamily/Winged helix DNA-binding domain"/>
    <property type="match status" value="1"/>
</dbReference>